<dbReference type="PANTHER" id="PTHR45980:SF9">
    <property type="entry name" value="PROTEASE DO-LIKE 10, MITOCHONDRIAL-RELATED"/>
    <property type="match status" value="1"/>
</dbReference>
<keyword evidence="4" id="KW-0720">Serine protease</keyword>
<dbReference type="AlphaFoldDB" id="A0A7S0E9D7"/>
<dbReference type="GO" id="GO:0006508">
    <property type="term" value="P:proteolysis"/>
    <property type="evidence" value="ECO:0007669"/>
    <property type="project" value="UniProtKB-KW"/>
</dbReference>
<dbReference type="InterPro" id="IPR043504">
    <property type="entry name" value="Peptidase_S1_PA_chymotrypsin"/>
</dbReference>
<dbReference type="InterPro" id="IPR009003">
    <property type="entry name" value="Peptidase_S1_PA"/>
</dbReference>
<feature type="region of interest" description="Disordered" evidence="5">
    <location>
        <begin position="1"/>
        <end position="28"/>
    </location>
</feature>
<dbReference type="PRINTS" id="PR00834">
    <property type="entry name" value="PROTEASES2C"/>
</dbReference>
<evidence type="ECO:0000256" key="5">
    <source>
        <dbReference type="SAM" id="MobiDB-lite"/>
    </source>
</evidence>
<dbReference type="InterPro" id="IPR036034">
    <property type="entry name" value="PDZ_sf"/>
</dbReference>
<evidence type="ECO:0000256" key="4">
    <source>
        <dbReference type="ARBA" id="ARBA00022825"/>
    </source>
</evidence>
<sequence length="527" mass="57661">MADDGELPAEVVVPETTKRQRSTAPEAASTPLASAMAAHMESVILIEVTAVSPNFIQPWKMHGQRQSSGSGFIISGRRIITNHHVVKDAIDVRLRKHGVARRWRGKVVVSAHDVDLAIVTVHEEEDDTFWDGVTPAEWGVDLPTLQSSVHVVGFPMGGSTICVTQGVVSRIDCKNYRVGYTAAHNPGRILVIQIDAAINPGNSGGPAFAPDGRVVGIAFQTLGGDGIGYIIPVLVLRNFLDSLDQNGNVYRGLPELPFKGFELRNQSLRRYLQVPEGTTGVVIRNVAPAIAALLQEDDVITRIDDKVVGDDFTVELRQSELLAADYLVTCKRWGESTRFSILRAGEPREFSAVLAPLPHHMPRASGFDCVPTYAILGGLVFVPLCCPMFDYKEHKHVSQQLYNLVSHSMTSTFCADAALSTGPIVLINILADSLNYGYNGRPWRVLESLNGRKITNMDQLCETYIANSKEFHRFSFSQEGDKIVLDAQKCREISSTLMRTHAISSIASKNLAHHFAGREAEAEAKAA</sequence>
<comment type="similarity">
    <text evidence="1">Belongs to the peptidase S1C family.</text>
</comment>
<dbReference type="PANTHER" id="PTHR45980">
    <property type="match status" value="1"/>
</dbReference>
<evidence type="ECO:0000256" key="2">
    <source>
        <dbReference type="ARBA" id="ARBA00022670"/>
    </source>
</evidence>
<dbReference type="SUPFAM" id="SSF50494">
    <property type="entry name" value="Trypsin-like serine proteases"/>
    <property type="match status" value="1"/>
</dbReference>
<proteinExistence type="inferred from homology"/>
<dbReference type="Gene3D" id="2.30.42.10">
    <property type="match status" value="1"/>
</dbReference>
<dbReference type="Gene3D" id="3.20.190.20">
    <property type="match status" value="1"/>
</dbReference>
<organism evidence="7">
    <name type="scientific">Phaeocystis antarctica</name>
    <dbReference type="NCBI Taxonomy" id="33657"/>
    <lineage>
        <taxon>Eukaryota</taxon>
        <taxon>Haptista</taxon>
        <taxon>Haptophyta</taxon>
        <taxon>Prymnesiophyceae</taxon>
        <taxon>Phaeocystales</taxon>
        <taxon>Phaeocystaceae</taxon>
        <taxon>Phaeocystis</taxon>
    </lineage>
</organism>
<feature type="domain" description="Protease Do-like PDZ" evidence="6">
    <location>
        <begin position="365"/>
        <end position="509"/>
    </location>
</feature>
<dbReference type="EMBL" id="HBEP01009976">
    <property type="protein sequence ID" value="CAD8478285.1"/>
    <property type="molecule type" value="Transcribed_RNA"/>
</dbReference>
<dbReference type="InterPro" id="IPR001940">
    <property type="entry name" value="Peptidase_S1C"/>
</dbReference>
<dbReference type="Pfam" id="PF17815">
    <property type="entry name" value="PDZ_3"/>
    <property type="match status" value="1"/>
</dbReference>
<keyword evidence="2" id="KW-0645">Protease</keyword>
<reference evidence="7" key="1">
    <citation type="submission" date="2021-01" db="EMBL/GenBank/DDBJ databases">
        <authorList>
            <person name="Corre E."/>
            <person name="Pelletier E."/>
            <person name="Niang G."/>
            <person name="Scheremetjew M."/>
            <person name="Finn R."/>
            <person name="Kale V."/>
            <person name="Holt S."/>
            <person name="Cochrane G."/>
            <person name="Meng A."/>
            <person name="Brown T."/>
            <person name="Cohen L."/>
        </authorList>
    </citation>
    <scope>NUCLEOTIDE SEQUENCE</scope>
    <source>
        <strain evidence="7">CCMP1374</strain>
    </source>
</reference>
<dbReference type="InterPro" id="IPR041517">
    <property type="entry name" value="DEGP_PDZ"/>
</dbReference>
<gene>
    <name evidence="7" type="ORF">PANT1444_LOCUS5606</name>
</gene>
<dbReference type="SUPFAM" id="SSF50156">
    <property type="entry name" value="PDZ domain-like"/>
    <property type="match status" value="1"/>
</dbReference>
<dbReference type="Pfam" id="PF13365">
    <property type="entry name" value="Trypsin_2"/>
    <property type="match status" value="1"/>
</dbReference>
<evidence type="ECO:0000259" key="6">
    <source>
        <dbReference type="Pfam" id="PF17815"/>
    </source>
</evidence>
<evidence type="ECO:0000256" key="3">
    <source>
        <dbReference type="ARBA" id="ARBA00022801"/>
    </source>
</evidence>
<keyword evidence="3" id="KW-0378">Hydrolase</keyword>
<name>A0A7S0E9D7_9EUKA</name>
<protein>
    <recommendedName>
        <fullName evidence="6">Protease Do-like PDZ domain-containing protein</fullName>
    </recommendedName>
</protein>
<evidence type="ECO:0000256" key="1">
    <source>
        <dbReference type="ARBA" id="ARBA00010541"/>
    </source>
</evidence>
<accession>A0A7S0E9D7</accession>
<dbReference type="GO" id="GO:0004252">
    <property type="term" value="F:serine-type endopeptidase activity"/>
    <property type="evidence" value="ECO:0007669"/>
    <property type="project" value="InterPro"/>
</dbReference>
<evidence type="ECO:0000313" key="7">
    <source>
        <dbReference type="EMBL" id="CAD8478285.1"/>
    </source>
</evidence>
<dbReference type="InterPro" id="IPR046449">
    <property type="entry name" value="DEGP_PDZ_sf"/>
</dbReference>
<dbReference type="Gene3D" id="2.40.10.10">
    <property type="entry name" value="Trypsin-like serine proteases"/>
    <property type="match status" value="2"/>
</dbReference>